<name>A0A7J8Y5S7_GOSAI</name>
<evidence type="ECO:0000313" key="6">
    <source>
        <dbReference type="Proteomes" id="UP000593577"/>
    </source>
</evidence>
<dbReference type="Proteomes" id="UP000593577">
    <property type="component" value="Unassembled WGS sequence"/>
</dbReference>
<accession>A0A7J8Y5S7</accession>
<dbReference type="Pfam" id="PF00067">
    <property type="entry name" value="p450"/>
    <property type="match status" value="1"/>
</dbReference>
<keyword evidence="6" id="KW-1185">Reference proteome</keyword>
<dbReference type="InterPro" id="IPR036396">
    <property type="entry name" value="Cyt_P450_sf"/>
</dbReference>
<dbReference type="EMBL" id="JABFAA010000010">
    <property type="protein sequence ID" value="MBA0694936.1"/>
    <property type="molecule type" value="Genomic_DNA"/>
</dbReference>
<comment type="caution">
    <text evidence="5">The sequence shown here is derived from an EMBL/GenBank/DDBJ whole genome shotgun (WGS) entry which is preliminary data.</text>
</comment>
<dbReference type="GO" id="GO:0005506">
    <property type="term" value="F:iron ion binding"/>
    <property type="evidence" value="ECO:0007669"/>
    <property type="project" value="InterPro"/>
</dbReference>
<proteinExistence type="inferred from homology"/>
<keyword evidence="2" id="KW-0479">Metal-binding</keyword>
<dbReference type="PANTHER" id="PTHR24286:SF256">
    <property type="entry name" value="CYTOCHROME P450 FAMILY PROTEIN"/>
    <property type="match status" value="1"/>
</dbReference>
<evidence type="ECO:0000256" key="1">
    <source>
        <dbReference type="ARBA" id="ARBA00010617"/>
    </source>
</evidence>
<keyword evidence="3" id="KW-0408">Iron</keyword>
<evidence type="ECO:0000313" key="5">
    <source>
        <dbReference type="EMBL" id="MBA0694936.1"/>
    </source>
</evidence>
<dbReference type="GO" id="GO:0016125">
    <property type="term" value="P:sterol metabolic process"/>
    <property type="evidence" value="ECO:0007669"/>
    <property type="project" value="TreeGrafter"/>
</dbReference>
<dbReference type="GO" id="GO:0004497">
    <property type="term" value="F:monooxygenase activity"/>
    <property type="evidence" value="ECO:0007669"/>
    <property type="project" value="InterPro"/>
</dbReference>
<dbReference type="SUPFAM" id="SSF48264">
    <property type="entry name" value="Cytochrome P450"/>
    <property type="match status" value="1"/>
</dbReference>
<evidence type="ECO:0000256" key="2">
    <source>
        <dbReference type="ARBA" id="ARBA00022723"/>
    </source>
</evidence>
<comment type="similarity">
    <text evidence="1">Belongs to the cytochrome P450 family.</text>
</comment>
<dbReference type="GO" id="GO:0020037">
    <property type="term" value="F:heme binding"/>
    <property type="evidence" value="ECO:0007669"/>
    <property type="project" value="InterPro"/>
</dbReference>
<evidence type="ECO:0000256" key="3">
    <source>
        <dbReference type="ARBA" id="ARBA00023004"/>
    </source>
</evidence>
<organism evidence="5 6">
    <name type="scientific">Gossypium aridum</name>
    <name type="common">American cotton</name>
    <name type="synonym">Erioxylum aridum</name>
    <dbReference type="NCBI Taxonomy" id="34290"/>
    <lineage>
        <taxon>Eukaryota</taxon>
        <taxon>Viridiplantae</taxon>
        <taxon>Streptophyta</taxon>
        <taxon>Embryophyta</taxon>
        <taxon>Tracheophyta</taxon>
        <taxon>Spermatophyta</taxon>
        <taxon>Magnoliopsida</taxon>
        <taxon>eudicotyledons</taxon>
        <taxon>Gunneridae</taxon>
        <taxon>Pentapetalae</taxon>
        <taxon>rosids</taxon>
        <taxon>malvids</taxon>
        <taxon>Malvales</taxon>
        <taxon>Malvaceae</taxon>
        <taxon>Malvoideae</taxon>
        <taxon>Gossypium</taxon>
    </lineage>
</organism>
<gene>
    <name evidence="5" type="ORF">Goari_005197</name>
</gene>
<dbReference type="InterPro" id="IPR001128">
    <property type="entry name" value="Cyt_P450"/>
</dbReference>
<dbReference type="GO" id="GO:0016705">
    <property type="term" value="F:oxidoreductase activity, acting on paired donors, with incorporation or reduction of molecular oxygen"/>
    <property type="evidence" value="ECO:0007669"/>
    <property type="project" value="InterPro"/>
</dbReference>
<dbReference type="Gene3D" id="1.10.630.10">
    <property type="entry name" value="Cytochrome P450"/>
    <property type="match status" value="1"/>
</dbReference>
<feature type="transmembrane region" description="Helical" evidence="4">
    <location>
        <begin position="20"/>
        <end position="38"/>
    </location>
</feature>
<dbReference type="PANTHER" id="PTHR24286">
    <property type="entry name" value="CYTOCHROME P450 26"/>
    <property type="match status" value="1"/>
</dbReference>
<protein>
    <submittedName>
        <fullName evidence="5">Uncharacterized protein</fullName>
    </submittedName>
</protein>
<keyword evidence="4" id="KW-0472">Membrane</keyword>
<sequence>MDSILSSITNPFSTLNPQLLSIILGASFAVFICFKFILLSPLSGKKLPPGSLGYPFTGDSISFVKSQKQDKTQEWILNRVKKYGPVFKTSILGSKMVIMTGQVGNRFVFSGGADGVSFNQPTSVVKVLGKNSLFEMSGFRHKLIRGAIVNFLKPESIQRFASKMDSLVRQQLFKELQGKDSIKIVPLMKKITFNITCSILFGLPDGDLKDELLKDFTLTVKGVWAIPLDFPGTVFHTAIQARQRLCQKLSTMVRTRKKQEDEGNVDTEDDNIVSCLLALRDENGQP</sequence>
<reference evidence="5 6" key="1">
    <citation type="journal article" date="2019" name="Genome Biol. Evol.">
        <title>Insights into the evolution of the New World diploid cottons (Gossypium, subgenus Houzingenia) based on genome sequencing.</title>
        <authorList>
            <person name="Grover C.E."/>
            <person name="Arick M.A. 2nd"/>
            <person name="Thrash A."/>
            <person name="Conover J.L."/>
            <person name="Sanders W.S."/>
            <person name="Peterson D.G."/>
            <person name="Frelichowski J.E."/>
            <person name="Scheffler J.A."/>
            <person name="Scheffler B.E."/>
            <person name="Wendel J.F."/>
        </authorList>
    </citation>
    <scope>NUCLEOTIDE SEQUENCE [LARGE SCALE GENOMIC DNA]</scope>
    <source>
        <strain evidence="5">185</strain>
        <tissue evidence="5">Leaf</tissue>
    </source>
</reference>
<dbReference type="AlphaFoldDB" id="A0A7J8Y5S7"/>
<keyword evidence="4" id="KW-1133">Transmembrane helix</keyword>
<keyword evidence="4" id="KW-0812">Transmembrane</keyword>
<evidence type="ECO:0000256" key="4">
    <source>
        <dbReference type="SAM" id="Phobius"/>
    </source>
</evidence>